<dbReference type="EMBL" id="REFJ01000004">
    <property type="protein sequence ID" value="RMA79480.1"/>
    <property type="molecule type" value="Genomic_DNA"/>
</dbReference>
<reference evidence="2 3" key="1">
    <citation type="submission" date="2018-10" db="EMBL/GenBank/DDBJ databases">
        <title>Genomic Encyclopedia of Type Strains, Phase IV (KMG-IV): sequencing the most valuable type-strain genomes for metagenomic binning, comparative biology and taxonomic classification.</title>
        <authorList>
            <person name="Goeker M."/>
        </authorList>
    </citation>
    <scope>NUCLEOTIDE SEQUENCE [LARGE SCALE GENOMIC DNA]</scope>
    <source>
        <strain evidence="2 3">DSM 25080</strain>
    </source>
</reference>
<dbReference type="OrthoDB" id="9794645at2"/>
<feature type="transmembrane region" description="Helical" evidence="1">
    <location>
        <begin position="7"/>
        <end position="26"/>
    </location>
</feature>
<dbReference type="AlphaFoldDB" id="A0A3M0A3Y2"/>
<evidence type="ECO:0000313" key="3">
    <source>
        <dbReference type="Proteomes" id="UP000267187"/>
    </source>
</evidence>
<keyword evidence="1" id="KW-1133">Transmembrane helix</keyword>
<dbReference type="RefSeq" id="WP_121877235.1">
    <property type="nucleotide sequence ID" value="NZ_REFJ01000004.1"/>
</dbReference>
<protein>
    <submittedName>
        <fullName evidence="2">DUF3089 family protein</fullName>
    </submittedName>
</protein>
<keyword evidence="1" id="KW-0812">Transmembrane</keyword>
<gene>
    <name evidence="2" type="ORF">DFR27_1921</name>
</gene>
<dbReference type="Proteomes" id="UP000267187">
    <property type="component" value="Unassembled WGS sequence"/>
</dbReference>
<sequence>MNRFIKYALSIIGVLVLLILAVFYLFRGELLEWAMSPAKEFAVADAVQAPDYRLASSWAALPGNQAGLETGIEEQGLMLSSAMADAFYVHPTGYYSPSSWNSPMNTPSFSSEQTQAMLLAQASAFSECCDVWAPEYRQAGMAVFFERNYEDGVQALDLAYEDVSAAFQVFLAERDQSRPFFIVSHSQGSVHALRLLKDFVDGKALHAQLVAAYTVGYAIPKDYAETVYSDIQNCRAEFDQGCLLHWDSAMPTANLTGSYPLWYPSGWGTTGRSERLCINPINWSTTEPASAELNLGALVVSASLDESAAMANQATGVAPTVEALQVGQYGAECRAGILRVSGVDEASPFRGLVSAEGDLHFADYQLFWGNLRANALERLLVH</sequence>
<accession>A0A3M0A3Y2</accession>
<dbReference type="Pfam" id="PF11288">
    <property type="entry name" value="DUF3089"/>
    <property type="match status" value="1"/>
</dbReference>
<keyword evidence="1" id="KW-0472">Membrane</keyword>
<dbReference type="InterPro" id="IPR021440">
    <property type="entry name" value="DUF3089"/>
</dbReference>
<evidence type="ECO:0000313" key="2">
    <source>
        <dbReference type="EMBL" id="RMA79480.1"/>
    </source>
</evidence>
<name>A0A3M0A3Y2_9GAMM</name>
<proteinExistence type="predicted"/>
<dbReference type="InterPro" id="IPR029058">
    <property type="entry name" value="AB_hydrolase_fold"/>
</dbReference>
<organism evidence="2 3">
    <name type="scientific">Umboniibacter marinipuniceus</name>
    <dbReference type="NCBI Taxonomy" id="569599"/>
    <lineage>
        <taxon>Bacteria</taxon>
        <taxon>Pseudomonadati</taxon>
        <taxon>Pseudomonadota</taxon>
        <taxon>Gammaproteobacteria</taxon>
        <taxon>Cellvibrionales</taxon>
        <taxon>Cellvibrionaceae</taxon>
        <taxon>Umboniibacter</taxon>
    </lineage>
</organism>
<keyword evidence="3" id="KW-1185">Reference proteome</keyword>
<evidence type="ECO:0000256" key="1">
    <source>
        <dbReference type="SAM" id="Phobius"/>
    </source>
</evidence>
<dbReference type="SUPFAM" id="SSF53474">
    <property type="entry name" value="alpha/beta-Hydrolases"/>
    <property type="match status" value="1"/>
</dbReference>
<comment type="caution">
    <text evidence="2">The sequence shown here is derived from an EMBL/GenBank/DDBJ whole genome shotgun (WGS) entry which is preliminary data.</text>
</comment>